<evidence type="ECO:0000313" key="2">
    <source>
        <dbReference type="EMBL" id="KAK0611597.1"/>
    </source>
</evidence>
<dbReference type="Proteomes" id="UP001175000">
    <property type="component" value="Unassembled WGS sequence"/>
</dbReference>
<name>A0AA39TSX5_9PEZI</name>
<keyword evidence="3" id="KW-1185">Reference proteome</keyword>
<gene>
    <name evidence="2" type="ORF">B0T14DRAFT_332244</name>
</gene>
<sequence>MRHPSAKPFGPKSKDRGCRTHRGRSGVLGGLPSRRHIPTTIPSPRGHVLPPLFPRQLTPISSAFAPQILSFILLSEHENRPPGAGQMVQRKRAFGTPRENVDSRVPSLAKSASAIQTHSIESSGGCPFGTVRLLPTATDEARLVVSFL</sequence>
<dbReference type="EMBL" id="JAULSU010000007">
    <property type="protein sequence ID" value="KAK0611597.1"/>
    <property type="molecule type" value="Genomic_DNA"/>
</dbReference>
<proteinExistence type="predicted"/>
<accession>A0AA39TSX5</accession>
<evidence type="ECO:0000313" key="3">
    <source>
        <dbReference type="Proteomes" id="UP001175000"/>
    </source>
</evidence>
<feature type="region of interest" description="Disordered" evidence="1">
    <location>
        <begin position="1"/>
        <end position="43"/>
    </location>
</feature>
<reference evidence="2" key="1">
    <citation type="submission" date="2023-06" db="EMBL/GenBank/DDBJ databases">
        <title>Genome-scale phylogeny and comparative genomics of the fungal order Sordariales.</title>
        <authorList>
            <consortium name="Lawrence Berkeley National Laboratory"/>
            <person name="Hensen N."/>
            <person name="Bonometti L."/>
            <person name="Westerberg I."/>
            <person name="Brannstrom I.O."/>
            <person name="Guillou S."/>
            <person name="Cros-Aarteil S."/>
            <person name="Calhoun S."/>
            <person name="Haridas S."/>
            <person name="Kuo A."/>
            <person name="Mondo S."/>
            <person name="Pangilinan J."/>
            <person name="Riley R."/>
            <person name="Labutti K."/>
            <person name="Andreopoulos B."/>
            <person name="Lipzen A."/>
            <person name="Chen C."/>
            <person name="Yanf M."/>
            <person name="Daum C."/>
            <person name="Ng V."/>
            <person name="Clum A."/>
            <person name="Steindorff A."/>
            <person name="Ohm R."/>
            <person name="Martin F."/>
            <person name="Silar P."/>
            <person name="Natvig D."/>
            <person name="Lalanne C."/>
            <person name="Gautier V."/>
            <person name="Ament-Velasquez S.L."/>
            <person name="Kruys A."/>
            <person name="Hutchinson M.I."/>
            <person name="Powell A.J."/>
            <person name="Barry K."/>
            <person name="Miller A.N."/>
            <person name="Grigoriev I.V."/>
            <person name="Debuchy R."/>
            <person name="Gladieux P."/>
            <person name="Thoren M.H."/>
            <person name="Johannesson H."/>
        </authorList>
    </citation>
    <scope>NUCLEOTIDE SEQUENCE</scope>
    <source>
        <strain evidence="2">CBS 606.72</strain>
    </source>
</reference>
<protein>
    <submittedName>
        <fullName evidence="2">Uncharacterized protein</fullName>
    </submittedName>
</protein>
<evidence type="ECO:0000256" key="1">
    <source>
        <dbReference type="SAM" id="MobiDB-lite"/>
    </source>
</evidence>
<comment type="caution">
    <text evidence="2">The sequence shown here is derived from an EMBL/GenBank/DDBJ whole genome shotgun (WGS) entry which is preliminary data.</text>
</comment>
<dbReference type="AlphaFoldDB" id="A0AA39TSX5"/>
<organism evidence="2 3">
    <name type="scientific">Immersiella caudata</name>
    <dbReference type="NCBI Taxonomy" id="314043"/>
    <lineage>
        <taxon>Eukaryota</taxon>
        <taxon>Fungi</taxon>
        <taxon>Dikarya</taxon>
        <taxon>Ascomycota</taxon>
        <taxon>Pezizomycotina</taxon>
        <taxon>Sordariomycetes</taxon>
        <taxon>Sordariomycetidae</taxon>
        <taxon>Sordariales</taxon>
        <taxon>Lasiosphaeriaceae</taxon>
        <taxon>Immersiella</taxon>
    </lineage>
</organism>